<dbReference type="VEuPathDB" id="VectorBase:ISCW009077"/>
<evidence type="ECO:0000313" key="3">
    <source>
        <dbReference type="EnsemblMetazoa" id="ISCW009077-PA"/>
    </source>
</evidence>
<gene>
    <name evidence="2" type="ORF">IscW_ISCW009077</name>
</gene>
<evidence type="ECO:0000256" key="1">
    <source>
        <dbReference type="SAM" id="MobiDB-lite"/>
    </source>
</evidence>
<organism>
    <name type="scientific">Ixodes scapularis</name>
    <name type="common">Black-legged tick</name>
    <name type="synonym">Deer tick</name>
    <dbReference type="NCBI Taxonomy" id="6945"/>
    <lineage>
        <taxon>Eukaryota</taxon>
        <taxon>Metazoa</taxon>
        <taxon>Ecdysozoa</taxon>
        <taxon>Arthropoda</taxon>
        <taxon>Chelicerata</taxon>
        <taxon>Arachnida</taxon>
        <taxon>Acari</taxon>
        <taxon>Parasitiformes</taxon>
        <taxon>Ixodida</taxon>
        <taxon>Ixodoidea</taxon>
        <taxon>Ixodidae</taxon>
        <taxon>Ixodinae</taxon>
        <taxon>Ixodes</taxon>
    </lineage>
</organism>
<dbReference type="HOGENOM" id="CLU_2212830_0_0_1"/>
<dbReference type="EMBL" id="ABJB010441914">
    <property type="status" value="NOT_ANNOTATED_CDS"/>
    <property type="molecule type" value="Genomic_DNA"/>
</dbReference>
<proteinExistence type="predicted"/>
<dbReference type="InParanoid" id="B7Q1H5"/>
<dbReference type="Proteomes" id="UP000001555">
    <property type="component" value="Unassembled WGS sequence"/>
</dbReference>
<name>B7Q1H5_IXOSC</name>
<dbReference type="EnsemblMetazoa" id="ISCW009077-RA">
    <property type="protein sequence ID" value="ISCW009077-PA"/>
    <property type="gene ID" value="ISCW009077"/>
</dbReference>
<protein>
    <submittedName>
        <fullName evidence="2 3">Uncharacterized protein</fullName>
    </submittedName>
</protein>
<reference evidence="2 4" key="1">
    <citation type="submission" date="2008-03" db="EMBL/GenBank/DDBJ databases">
        <title>Annotation of Ixodes scapularis.</title>
        <authorList>
            <consortium name="Ixodes scapularis Genome Project Consortium"/>
            <person name="Caler E."/>
            <person name="Hannick L.I."/>
            <person name="Bidwell S."/>
            <person name="Joardar V."/>
            <person name="Thiagarajan M."/>
            <person name="Amedeo P."/>
            <person name="Galinsky K.J."/>
            <person name="Schobel S."/>
            <person name="Inman J."/>
            <person name="Hostetler J."/>
            <person name="Miller J."/>
            <person name="Hammond M."/>
            <person name="Megy K."/>
            <person name="Lawson D."/>
            <person name="Kodira C."/>
            <person name="Sutton G."/>
            <person name="Meyer J."/>
            <person name="Hill C.A."/>
            <person name="Birren B."/>
            <person name="Nene V."/>
            <person name="Collins F."/>
            <person name="Alarcon-Chaidez F."/>
            <person name="Wikel S."/>
            <person name="Strausberg R."/>
        </authorList>
    </citation>
    <scope>NUCLEOTIDE SEQUENCE [LARGE SCALE GENOMIC DNA]</scope>
    <source>
        <strain evidence="4">Wikel</strain>
        <strain evidence="2">Wikel colony</strain>
    </source>
</reference>
<reference evidence="3" key="2">
    <citation type="submission" date="2020-05" db="UniProtKB">
        <authorList>
            <consortium name="EnsemblMetazoa"/>
        </authorList>
    </citation>
    <scope>IDENTIFICATION</scope>
    <source>
        <strain evidence="3">wikel</strain>
    </source>
</reference>
<feature type="region of interest" description="Disordered" evidence="1">
    <location>
        <begin position="68"/>
        <end position="107"/>
    </location>
</feature>
<sequence>MNLTPNGKPLQRNMNTRRNKTREHQARHHSEEVEGLLRDERNVAAYTGAAADSYAGTWDLGLRDRGLRKSAMIPDDETKHALPKRPKRNQQRHLGAGGVEHHPPRTS</sequence>
<feature type="region of interest" description="Disordered" evidence="1">
    <location>
        <begin position="1"/>
        <end position="33"/>
    </location>
</feature>
<keyword evidence="4" id="KW-1185">Reference proteome</keyword>
<dbReference type="AlphaFoldDB" id="B7Q1H5"/>
<accession>B7Q1H5</accession>
<dbReference type="VEuPathDB" id="VectorBase:ISCI009077"/>
<evidence type="ECO:0000313" key="4">
    <source>
        <dbReference type="Proteomes" id="UP000001555"/>
    </source>
</evidence>
<dbReference type="PaxDb" id="6945-B7Q1H5"/>
<feature type="compositionally biased region" description="Basic and acidic residues" evidence="1">
    <location>
        <begin position="22"/>
        <end position="33"/>
    </location>
</feature>
<evidence type="ECO:0000313" key="2">
    <source>
        <dbReference type="EMBL" id="EEC12697.1"/>
    </source>
</evidence>
<dbReference type="EMBL" id="DS837791">
    <property type="protein sequence ID" value="EEC12697.1"/>
    <property type="molecule type" value="Genomic_DNA"/>
</dbReference>
<feature type="compositionally biased region" description="Basic residues" evidence="1">
    <location>
        <begin position="81"/>
        <end position="91"/>
    </location>
</feature>